<dbReference type="AlphaFoldDB" id="A0A3D2XD02"/>
<reference evidence="2 3" key="1">
    <citation type="journal article" date="2018" name="Nat. Biotechnol.">
        <title>A standardized bacterial taxonomy based on genome phylogeny substantially revises the tree of life.</title>
        <authorList>
            <person name="Parks D.H."/>
            <person name="Chuvochina M."/>
            <person name="Waite D.W."/>
            <person name="Rinke C."/>
            <person name="Skarshewski A."/>
            <person name="Chaumeil P.A."/>
            <person name="Hugenholtz P."/>
        </authorList>
    </citation>
    <scope>NUCLEOTIDE SEQUENCE [LARGE SCALE GENOMIC DNA]</scope>
    <source>
        <strain evidence="2">UBA11728</strain>
    </source>
</reference>
<dbReference type="PANTHER" id="PTHR18964">
    <property type="entry name" value="ROK (REPRESSOR, ORF, KINASE) FAMILY"/>
    <property type="match status" value="1"/>
</dbReference>
<dbReference type="Gene3D" id="3.30.420.40">
    <property type="match status" value="2"/>
</dbReference>
<dbReference type="EMBL" id="DPVV01000612">
    <property type="protein sequence ID" value="HCL04385.1"/>
    <property type="molecule type" value="Genomic_DNA"/>
</dbReference>
<comment type="caution">
    <text evidence="2">The sequence shown here is derived from an EMBL/GenBank/DDBJ whole genome shotgun (WGS) entry which is preliminary data.</text>
</comment>
<comment type="similarity">
    <text evidence="1">Belongs to the ROK (NagC/XylR) family.</text>
</comment>
<proteinExistence type="inferred from homology"/>
<dbReference type="GO" id="GO:0016301">
    <property type="term" value="F:kinase activity"/>
    <property type="evidence" value="ECO:0007669"/>
    <property type="project" value="UniProtKB-KW"/>
</dbReference>
<dbReference type="InterPro" id="IPR000600">
    <property type="entry name" value="ROK"/>
</dbReference>
<dbReference type="Proteomes" id="UP000262969">
    <property type="component" value="Unassembled WGS sequence"/>
</dbReference>
<gene>
    <name evidence="2" type="ORF">DHW61_18580</name>
</gene>
<evidence type="ECO:0000256" key="1">
    <source>
        <dbReference type="ARBA" id="ARBA00006479"/>
    </source>
</evidence>
<protein>
    <submittedName>
        <fullName evidence="2">Glucokinase</fullName>
    </submittedName>
</protein>
<dbReference type="PROSITE" id="PS01125">
    <property type="entry name" value="ROK"/>
    <property type="match status" value="1"/>
</dbReference>
<dbReference type="InterPro" id="IPR049874">
    <property type="entry name" value="ROK_cs"/>
</dbReference>
<dbReference type="SUPFAM" id="SSF53067">
    <property type="entry name" value="Actin-like ATPase domain"/>
    <property type="match status" value="1"/>
</dbReference>
<dbReference type="Pfam" id="PF00480">
    <property type="entry name" value="ROK"/>
    <property type="match status" value="1"/>
</dbReference>
<organism evidence="2 3">
    <name type="scientific">Lachnoclostridium phytofermentans</name>
    <dbReference type="NCBI Taxonomy" id="66219"/>
    <lineage>
        <taxon>Bacteria</taxon>
        <taxon>Bacillati</taxon>
        <taxon>Bacillota</taxon>
        <taxon>Clostridia</taxon>
        <taxon>Lachnospirales</taxon>
        <taxon>Lachnospiraceae</taxon>
    </lineage>
</organism>
<keyword evidence="2" id="KW-0808">Transferase</keyword>
<keyword evidence="2" id="KW-0418">Kinase</keyword>
<sequence>MDYYIGVDLGGTNIVVGLVSKEYKIVDRCSCSTNLPRSAKEIVDDIARLIQQLLIKQKISIDQIKSIGVGVPGTANKETGIVEYANNLGFYDVDFISLLKEHFDTKICFDNDGNAAAWGEYLAGCARGYHSLVAVTIGTGVGGGIIINDEIYTGSNYAAAEIGHHVICMDGIPCNCGRKGCFEAYASATALTTQMKAAMELDKKSYLWDLCDGNLEKVEGKILFEAVLKEDKTATLVLDKFIQYLSVGIANMINIFQPDILCIGGGISKSGHLFIEPLIECVNQQVYTRNSSKQTKIVIATLDNDAGIIGAAHLK</sequence>
<dbReference type="PANTHER" id="PTHR18964:SF149">
    <property type="entry name" value="BIFUNCTIONAL UDP-N-ACETYLGLUCOSAMINE 2-EPIMERASE_N-ACETYLMANNOSAMINE KINASE"/>
    <property type="match status" value="1"/>
</dbReference>
<name>A0A3D2XD02_9FIRM</name>
<evidence type="ECO:0000313" key="3">
    <source>
        <dbReference type="Proteomes" id="UP000262969"/>
    </source>
</evidence>
<accession>A0A3D2XD02</accession>
<dbReference type="InterPro" id="IPR043129">
    <property type="entry name" value="ATPase_NBD"/>
</dbReference>
<evidence type="ECO:0000313" key="2">
    <source>
        <dbReference type="EMBL" id="HCL04385.1"/>
    </source>
</evidence>